<dbReference type="EMBL" id="JAUUTY010000007">
    <property type="protein sequence ID" value="KAK1603947.1"/>
    <property type="molecule type" value="Genomic_DNA"/>
</dbReference>
<protein>
    <recommendedName>
        <fullName evidence="2">NAD-dependent epimerase/dehydratase domain-containing protein</fullName>
    </recommendedName>
</protein>
<evidence type="ECO:0000313" key="4">
    <source>
        <dbReference type="Proteomes" id="UP001231189"/>
    </source>
</evidence>
<feature type="domain" description="NAD-dependent epimerase/dehydratase" evidence="2">
    <location>
        <begin position="13"/>
        <end position="92"/>
    </location>
</feature>
<gene>
    <name evidence="3" type="ORF">QYE76_027620</name>
</gene>
<dbReference type="Pfam" id="PF01370">
    <property type="entry name" value="Epimerase"/>
    <property type="match status" value="2"/>
</dbReference>
<keyword evidence="4" id="KW-1185">Reference proteome</keyword>
<keyword evidence="1" id="KW-0560">Oxidoreductase</keyword>
<organism evidence="3 4">
    <name type="scientific">Lolium multiflorum</name>
    <name type="common">Italian ryegrass</name>
    <name type="synonym">Lolium perenne subsp. multiflorum</name>
    <dbReference type="NCBI Taxonomy" id="4521"/>
    <lineage>
        <taxon>Eukaryota</taxon>
        <taxon>Viridiplantae</taxon>
        <taxon>Streptophyta</taxon>
        <taxon>Embryophyta</taxon>
        <taxon>Tracheophyta</taxon>
        <taxon>Spermatophyta</taxon>
        <taxon>Magnoliopsida</taxon>
        <taxon>Liliopsida</taxon>
        <taxon>Poales</taxon>
        <taxon>Poaceae</taxon>
        <taxon>BOP clade</taxon>
        <taxon>Pooideae</taxon>
        <taxon>Poodae</taxon>
        <taxon>Poeae</taxon>
        <taxon>Poeae Chloroplast Group 2 (Poeae type)</taxon>
        <taxon>Loliodinae</taxon>
        <taxon>Loliinae</taxon>
        <taxon>Lolium</taxon>
    </lineage>
</organism>
<feature type="domain" description="NAD-dependent epimerase/dehydratase" evidence="2">
    <location>
        <begin position="129"/>
        <end position="279"/>
    </location>
</feature>
<evidence type="ECO:0000313" key="3">
    <source>
        <dbReference type="EMBL" id="KAK1603947.1"/>
    </source>
</evidence>
<dbReference type="InterPro" id="IPR001509">
    <property type="entry name" value="Epimerase_deHydtase"/>
</dbReference>
<comment type="caution">
    <text evidence="3">The sequence shown here is derived from an EMBL/GenBank/DDBJ whole genome shotgun (WGS) entry which is preliminary data.</text>
</comment>
<dbReference type="PANTHER" id="PTHR10366">
    <property type="entry name" value="NAD DEPENDENT EPIMERASE/DEHYDRATASE"/>
    <property type="match status" value="1"/>
</dbReference>
<dbReference type="GO" id="GO:0016616">
    <property type="term" value="F:oxidoreductase activity, acting on the CH-OH group of donors, NAD or NADP as acceptor"/>
    <property type="evidence" value="ECO:0007669"/>
    <property type="project" value="TreeGrafter"/>
</dbReference>
<evidence type="ECO:0000259" key="2">
    <source>
        <dbReference type="Pfam" id="PF01370"/>
    </source>
</evidence>
<evidence type="ECO:0000256" key="1">
    <source>
        <dbReference type="ARBA" id="ARBA00023002"/>
    </source>
</evidence>
<reference evidence="3" key="1">
    <citation type="submission" date="2023-07" db="EMBL/GenBank/DDBJ databases">
        <title>A chromosome-level genome assembly of Lolium multiflorum.</title>
        <authorList>
            <person name="Chen Y."/>
            <person name="Copetti D."/>
            <person name="Kolliker R."/>
            <person name="Studer B."/>
        </authorList>
    </citation>
    <scope>NUCLEOTIDE SEQUENCE</scope>
    <source>
        <strain evidence="3">02402/16</strain>
        <tissue evidence="3">Leaf</tissue>
    </source>
</reference>
<dbReference type="FunFam" id="3.40.50.720:FF:000085">
    <property type="entry name" value="Dihydroflavonol reductase"/>
    <property type="match status" value="1"/>
</dbReference>
<name>A0AAD8VDR7_LOLMU</name>
<dbReference type="Proteomes" id="UP001231189">
    <property type="component" value="Unassembled WGS sequence"/>
</dbReference>
<proteinExistence type="predicted"/>
<dbReference type="InterPro" id="IPR050425">
    <property type="entry name" value="NAD(P)_dehydrat-like"/>
</dbReference>
<accession>A0AAD8VDR7</accession>
<dbReference type="SUPFAM" id="SSF51735">
    <property type="entry name" value="NAD(P)-binding Rossmann-fold domains"/>
    <property type="match status" value="1"/>
</dbReference>
<dbReference type="Gene3D" id="3.40.50.720">
    <property type="entry name" value="NAD(P)-binding Rossmann-like Domain"/>
    <property type="match status" value="1"/>
</dbReference>
<dbReference type="PANTHER" id="PTHR10366:SF500">
    <property type="entry name" value="OS09G0491852 PROTEIN"/>
    <property type="match status" value="1"/>
</dbReference>
<sequence>MEPLPSSSPLPRVCVTGGGGFIASWLVKLLLSRGYAVHATVRDPCDPKNAFLKQLDGAQENLRLFKANMLDYDTLTAPFAGCEGVFHVASPVPEGKLVDPEASASSILLLGKTCLTVTDLVPHTTVQKEMMTPTIEGTRNVLKACSAMNVKKFIQVSSVAAAVYNPGWPQGKVRDESSWSDKEFCRENEIWYALAKTEAEEIALEYGKKNGLQVISLCPGVVFGPLLQHMVLNTTSKVLVYIIKGGPDTMTNKSWPIVDVRDVADALLLLYNKAGSSERYLCSLDLLDMKDLLEILKNMYPNYSYADKIVDADYRIEMTSHRLKNLGWKPRKLEETLAHSVESYEEAGFLQVSEPCRLPFLFLVPTVQE</sequence>
<dbReference type="InterPro" id="IPR036291">
    <property type="entry name" value="NAD(P)-bd_dom_sf"/>
</dbReference>
<dbReference type="CDD" id="cd08958">
    <property type="entry name" value="FR_SDR_e"/>
    <property type="match status" value="1"/>
</dbReference>
<dbReference type="AlphaFoldDB" id="A0AAD8VDR7"/>